<evidence type="ECO:0000259" key="1">
    <source>
        <dbReference type="Pfam" id="PF13360"/>
    </source>
</evidence>
<dbReference type="Pfam" id="PF13360">
    <property type="entry name" value="PQQ_2"/>
    <property type="match status" value="1"/>
</dbReference>
<organism evidence="2 3">
    <name type="scientific">Ignicoccus pacificus DSM 13166</name>
    <dbReference type="NCBI Taxonomy" id="940294"/>
    <lineage>
        <taxon>Archaea</taxon>
        <taxon>Thermoproteota</taxon>
        <taxon>Thermoprotei</taxon>
        <taxon>Desulfurococcales</taxon>
        <taxon>Desulfurococcaceae</taxon>
        <taxon>Ignicoccus</taxon>
    </lineage>
</organism>
<name>A0A977PLS3_9CREN</name>
<dbReference type="InterPro" id="IPR018391">
    <property type="entry name" value="PQQ_b-propeller_rpt"/>
</dbReference>
<dbReference type="KEGG" id="ipc:IPA_06870"/>
<feature type="domain" description="Pyrrolo-quinoline quinone repeat" evidence="1">
    <location>
        <begin position="128"/>
        <end position="195"/>
    </location>
</feature>
<accession>A0A977PLS3</accession>
<dbReference type="SUPFAM" id="SSF50998">
    <property type="entry name" value="Quinoprotein alcohol dehydrogenase-like"/>
    <property type="match status" value="1"/>
</dbReference>
<dbReference type="EMBL" id="CP006868">
    <property type="protein sequence ID" value="UXD22635.1"/>
    <property type="molecule type" value="Genomic_DNA"/>
</dbReference>
<sequence length="724" mass="78840">MLVGEREVKRLAVVLLMISLAFAQPILQELWRTPTYPIVPLSLALANDGAIAMTGAGFPFAGPQLASAGMLYIFSPNGVLRTALLYGTGMKAVAYNKYFLAADNDRIMVFGELGDLIKVINSKPQYVGPLALSGDTLVTCNVDCAAYSLKTGKLLWSTPISGAVLDSPAIAKERVYVPDSLGMSLYVLDLKTGKKLAEVGFPSPVIGVSACEDMLAVLTPKKLYLFDISSVSPKEVWNVTLKGFARTVAFGPHCKYIAVGGDMLYFYNTKGKLVTDANLGATISKIRWRGQYMAAMFDLNGNTYAILYRVAEAAYSKYGTPTTRYVLNFKELKGVKSARALTYPSPKGTIFLLVRLQNGTSEIWTYSNNTFVGAYKLPPKAFPVYNARVGEFATYHDKLLLVVNDTIYEIYGSTATKLARLKGAHALSFVQIGKNIYAIDYYAKNTKKGLLLTCVYYDALHGMKKLREFTFELGENVTGFTVLPDTLDAKGCIVVWQKKMDPNVYYWYKGTNGDVKGTFNPFKSQALTFAIIFMETSKGNSVPYVAYTRIGNGPKVPLTMILVNPFTKENITVKLPGPYNVVGTGDFNGEGYLGDLALIAAAGKKVDLIIINSRGTVKTIPLGQISESSALLTGLAYHKGFFKNVFGLGNFTGAMVDVKTNIGTLRFEVRGLTVAPSSLGLLISLTKTQMCYTAIINPYLRNPTTGQLTPTGGNVYMASGCLKR</sequence>
<proteinExistence type="predicted"/>
<protein>
    <recommendedName>
        <fullName evidence="1">Pyrrolo-quinoline quinone repeat domain-containing protein</fullName>
    </recommendedName>
</protein>
<dbReference type="InterPro" id="IPR015943">
    <property type="entry name" value="WD40/YVTN_repeat-like_dom_sf"/>
</dbReference>
<reference evidence="2" key="1">
    <citation type="submission" date="2013-11" db="EMBL/GenBank/DDBJ databases">
        <title>Comparative genomics of Ignicoccus.</title>
        <authorList>
            <person name="Podar M."/>
        </authorList>
    </citation>
    <scope>NUCLEOTIDE SEQUENCE</scope>
    <source>
        <strain evidence="2">DSM 13166</strain>
    </source>
</reference>
<keyword evidence="3" id="KW-1185">Reference proteome</keyword>
<gene>
    <name evidence="2" type="ORF">IPA_06870</name>
</gene>
<evidence type="ECO:0000313" key="3">
    <source>
        <dbReference type="Proteomes" id="UP001063698"/>
    </source>
</evidence>
<dbReference type="SMART" id="SM00564">
    <property type="entry name" value="PQQ"/>
    <property type="match status" value="2"/>
</dbReference>
<evidence type="ECO:0000313" key="2">
    <source>
        <dbReference type="EMBL" id="UXD22635.1"/>
    </source>
</evidence>
<dbReference type="AlphaFoldDB" id="A0A977PLS3"/>
<dbReference type="InterPro" id="IPR011047">
    <property type="entry name" value="Quinoprotein_ADH-like_sf"/>
</dbReference>
<dbReference type="Proteomes" id="UP001063698">
    <property type="component" value="Chromosome"/>
</dbReference>
<dbReference type="InterPro" id="IPR002372">
    <property type="entry name" value="PQQ_rpt_dom"/>
</dbReference>
<dbReference type="Gene3D" id="2.130.10.10">
    <property type="entry name" value="YVTN repeat-like/Quinoprotein amine dehydrogenase"/>
    <property type="match status" value="1"/>
</dbReference>